<keyword evidence="4" id="KW-0862">Zinc</keyword>
<dbReference type="Gene3D" id="3.30.160.60">
    <property type="entry name" value="Classic Zinc Finger"/>
    <property type="match status" value="2"/>
</dbReference>
<comment type="caution">
    <text evidence="7">The sequence shown here is derived from an EMBL/GenBank/DDBJ whole genome shotgun (WGS) entry which is preliminary data.</text>
</comment>
<evidence type="ECO:0000256" key="4">
    <source>
        <dbReference type="ARBA" id="ARBA00022833"/>
    </source>
</evidence>
<dbReference type="Pfam" id="PF00096">
    <property type="entry name" value="zf-C2H2"/>
    <property type="match status" value="2"/>
</dbReference>
<dbReference type="PANTHER" id="PTHR24379">
    <property type="entry name" value="KRAB AND ZINC FINGER DOMAIN-CONTAINING"/>
    <property type="match status" value="1"/>
</dbReference>
<dbReference type="PROSITE" id="PS00028">
    <property type="entry name" value="ZINC_FINGER_C2H2_1"/>
    <property type="match status" value="3"/>
</dbReference>
<evidence type="ECO:0000256" key="5">
    <source>
        <dbReference type="PROSITE-ProRule" id="PRU00042"/>
    </source>
</evidence>
<dbReference type="Proteomes" id="UP000187209">
    <property type="component" value="Unassembled WGS sequence"/>
</dbReference>
<evidence type="ECO:0000313" key="8">
    <source>
        <dbReference type="Proteomes" id="UP000187209"/>
    </source>
</evidence>
<sequence length="119" mass="13925">MDSNYEYMPYNQLFLPLATQAEQNAKTVSTRCDTCRENFISRRGLEIHMNKIHSNFPKVFICKQCSKSFKNKYLLRTHIKQVHSNAPRLSCSKCENTFSNKATLQKHMKRMHKPVVTLA</sequence>
<dbReference type="SMART" id="SM00355">
    <property type="entry name" value="ZnF_C2H2"/>
    <property type="match status" value="3"/>
</dbReference>
<dbReference type="InterPro" id="IPR013087">
    <property type="entry name" value="Znf_C2H2_type"/>
</dbReference>
<dbReference type="OrthoDB" id="10004641at2759"/>
<feature type="domain" description="C2H2-type" evidence="6">
    <location>
        <begin position="89"/>
        <end position="112"/>
    </location>
</feature>
<dbReference type="InterPro" id="IPR036236">
    <property type="entry name" value="Znf_C2H2_sf"/>
</dbReference>
<evidence type="ECO:0000313" key="7">
    <source>
        <dbReference type="EMBL" id="OMJ85312.1"/>
    </source>
</evidence>
<dbReference type="AlphaFoldDB" id="A0A1R2C8H4"/>
<dbReference type="GO" id="GO:0008270">
    <property type="term" value="F:zinc ion binding"/>
    <property type="evidence" value="ECO:0007669"/>
    <property type="project" value="UniProtKB-KW"/>
</dbReference>
<dbReference type="SUPFAM" id="SSF57667">
    <property type="entry name" value="beta-beta-alpha zinc fingers"/>
    <property type="match status" value="1"/>
</dbReference>
<evidence type="ECO:0000259" key="6">
    <source>
        <dbReference type="PROSITE" id="PS50157"/>
    </source>
</evidence>
<reference evidence="7 8" key="1">
    <citation type="submission" date="2016-11" db="EMBL/GenBank/DDBJ databases">
        <title>The macronuclear genome of Stentor coeruleus: a giant cell with tiny introns.</title>
        <authorList>
            <person name="Slabodnick M."/>
            <person name="Ruby J.G."/>
            <person name="Reiff S.B."/>
            <person name="Swart E.C."/>
            <person name="Gosai S."/>
            <person name="Prabakaran S."/>
            <person name="Witkowska E."/>
            <person name="Larue G.E."/>
            <person name="Fisher S."/>
            <person name="Freeman R.M."/>
            <person name="Gunawardena J."/>
            <person name="Chu W."/>
            <person name="Stover N.A."/>
            <person name="Gregory B.D."/>
            <person name="Nowacki M."/>
            <person name="Derisi J."/>
            <person name="Roy S.W."/>
            <person name="Marshall W.F."/>
            <person name="Sood P."/>
        </authorList>
    </citation>
    <scope>NUCLEOTIDE SEQUENCE [LARGE SCALE GENOMIC DNA]</scope>
    <source>
        <strain evidence="7">WM001</strain>
    </source>
</reference>
<dbReference type="PROSITE" id="PS50157">
    <property type="entry name" value="ZINC_FINGER_C2H2_2"/>
    <property type="match status" value="3"/>
</dbReference>
<evidence type="ECO:0000256" key="1">
    <source>
        <dbReference type="ARBA" id="ARBA00022723"/>
    </source>
</evidence>
<proteinExistence type="predicted"/>
<organism evidence="7 8">
    <name type="scientific">Stentor coeruleus</name>
    <dbReference type="NCBI Taxonomy" id="5963"/>
    <lineage>
        <taxon>Eukaryota</taxon>
        <taxon>Sar</taxon>
        <taxon>Alveolata</taxon>
        <taxon>Ciliophora</taxon>
        <taxon>Postciliodesmatophora</taxon>
        <taxon>Heterotrichea</taxon>
        <taxon>Heterotrichida</taxon>
        <taxon>Stentoridae</taxon>
        <taxon>Stentor</taxon>
    </lineage>
</organism>
<keyword evidence="1" id="KW-0479">Metal-binding</keyword>
<keyword evidence="8" id="KW-1185">Reference proteome</keyword>
<feature type="domain" description="C2H2-type" evidence="6">
    <location>
        <begin position="30"/>
        <end position="58"/>
    </location>
</feature>
<dbReference type="Pfam" id="PF13894">
    <property type="entry name" value="zf-C2H2_4"/>
    <property type="match status" value="1"/>
</dbReference>
<evidence type="ECO:0000256" key="3">
    <source>
        <dbReference type="ARBA" id="ARBA00022771"/>
    </source>
</evidence>
<accession>A0A1R2C8H4</accession>
<evidence type="ECO:0000256" key="2">
    <source>
        <dbReference type="ARBA" id="ARBA00022737"/>
    </source>
</evidence>
<name>A0A1R2C8H4_9CILI</name>
<protein>
    <recommendedName>
        <fullName evidence="6">C2H2-type domain-containing protein</fullName>
    </recommendedName>
</protein>
<keyword evidence="2" id="KW-0677">Repeat</keyword>
<feature type="domain" description="C2H2-type" evidence="6">
    <location>
        <begin position="60"/>
        <end position="88"/>
    </location>
</feature>
<dbReference type="PANTHER" id="PTHR24379:SF121">
    <property type="entry name" value="C2H2-TYPE DOMAIN-CONTAINING PROTEIN"/>
    <property type="match status" value="1"/>
</dbReference>
<keyword evidence="3 5" id="KW-0863">Zinc-finger</keyword>
<gene>
    <name evidence="7" type="ORF">SteCoe_13408</name>
</gene>
<dbReference type="EMBL" id="MPUH01000241">
    <property type="protein sequence ID" value="OMJ85312.1"/>
    <property type="molecule type" value="Genomic_DNA"/>
</dbReference>